<protein>
    <submittedName>
        <fullName evidence="2">Uncharacterized protein</fullName>
    </submittedName>
</protein>
<keyword evidence="3" id="KW-1185">Reference proteome</keyword>
<sequence>RAPRRMATCHAARAMCRLRMGNREGNHILEDSIVIFNNLEEPPVVAVEEEVGDSVNTDSEEPRSVSPKELENRVTTSSNSVRVIFKPP</sequence>
<feature type="region of interest" description="Disordered" evidence="1">
    <location>
        <begin position="49"/>
        <end position="88"/>
    </location>
</feature>
<organism evidence="2 3">
    <name type="scientific">Amborella trichopoda</name>
    <dbReference type="NCBI Taxonomy" id="13333"/>
    <lineage>
        <taxon>Eukaryota</taxon>
        <taxon>Viridiplantae</taxon>
        <taxon>Streptophyta</taxon>
        <taxon>Embryophyta</taxon>
        <taxon>Tracheophyta</taxon>
        <taxon>Spermatophyta</taxon>
        <taxon>Magnoliopsida</taxon>
        <taxon>Amborellales</taxon>
        <taxon>Amborellaceae</taxon>
        <taxon>Amborella</taxon>
    </lineage>
</organism>
<evidence type="ECO:0000313" key="2">
    <source>
        <dbReference type="EMBL" id="ERN08864.1"/>
    </source>
</evidence>
<evidence type="ECO:0000256" key="1">
    <source>
        <dbReference type="SAM" id="MobiDB-lite"/>
    </source>
</evidence>
<proteinExistence type="predicted"/>
<dbReference type="EMBL" id="KI393208">
    <property type="protein sequence ID" value="ERN08864.1"/>
    <property type="molecule type" value="Genomic_DNA"/>
</dbReference>
<dbReference type="Gramene" id="ERN08864">
    <property type="protein sequence ID" value="ERN08864"/>
    <property type="gene ID" value="AMTR_s00015p00191610"/>
</dbReference>
<dbReference type="AlphaFoldDB" id="W1PM61"/>
<evidence type="ECO:0000313" key="3">
    <source>
        <dbReference type="Proteomes" id="UP000017836"/>
    </source>
</evidence>
<feature type="compositionally biased region" description="Basic and acidic residues" evidence="1">
    <location>
        <begin position="60"/>
        <end position="72"/>
    </location>
</feature>
<reference evidence="3" key="1">
    <citation type="journal article" date="2013" name="Science">
        <title>The Amborella genome and the evolution of flowering plants.</title>
        <authorList>
            <consortium name="Amborella Genome Project"/>
        </authorList>
    </citation>
    <scope>NUCLEOTIDE SEQUENCE [LARGE SCALE GENOMIC DNA]</scope>
</reference>
<name>W1PM61_AMBTC</name>
<accession>W1PM61</accession>
<dbReference type="Proteomes" id="UP000017836">
    <property type="component" value="Unassembled WGS sequence"/>
</dbReference>
<feature type="non-terminal residue" evidence="2">
    <location>
        <position position="1"/>
    </location>
</feature>
<gene>
    <name evidence="2" type="ORF">AMTR_s00015p00191610</name>
</gene>
<dbReference type="HOGENOM" id="CLU_2475407_0_0_1"/>